<sequence length="302" mass="34267">MRTIQTLIDRMIDESWQELLVNGTTSMTLIAQDQKATCTASPFSDAYDMSRLIQDFARSHKVRVDPMRPAGGGIIDIDGDCSVRWHVMMPPVASTGPQLSLRQLSWSHISLSSFHHLPENQKMLEELRHRGCVFFSGPTGSGKTTLMTKLIDNSFSEERLFILETLPEIPLLSDRWVRLVEQLPNMEGQGAFSLTDLLRESLRMRPDRFVLGEIRGQEALALFQMLMASHEGVWATIHASGPDMLVPRLSQLSGVHEAEWQQLFEGLKPCYVQMQRKKPRVAGLFQFENGTFHPIFFDQKPA</sequence>
<dbReference type="PANTHER" id="PTHR30486:SF6">
    <property type="entry name" value="TYPE IV PILUS RETRACTATION ATPASE PILT"/>
    <property type="match status" value="1"/>
</dbReference>
<dbReference type="STRING" id="1513793.SAMN06296036_11432"/>
<name>A0A1Y6CCR9_9BACT</name>
<dbReference type="Pfam" id="PF00437">
    <property type="entry name" value="T2SSE"/>
    <property type="match status" value="1"/>
</dbReference>
<dbReference type="AlphaFoldDB" id="A0A1Y6CCR9"/>
<evidence type="ECO:0000313" key="3">
    <source>
        <dbReference type="EMBL" id="SMF46233.1"/>
    </source>
</evidence>
<dbReference type="InterPro" id="IPR027417">
    <property type="entry name" value="P-loop_NTPase"/>
</dbReference>
<dbReference type="SUPFAM" id="SSF52540">
    <property type="entry name" value="P-loop containing nucleoside triphosphate hydrolases"/>
    <property type="match status" value="1"/>
</dbReference>
<protein>
    <submittedName>
        <fullName evidence="3">Type II/IV secretion system protein</fullName>
    </submittedName>
</protein>
<dbReference type="GO" id="GO:0016887">
    <property type="term" value="F:ATP hydrolysis activity"/>
    <property type="evidence" value="ECO:0007669"/>
    <property type="project" value="InterPro"/>
</dbReference>
<proteinExistence type="inferred from homology"/>
<reference evidence="4" key="1">
    <citation type="submission" date="2017-04" db="EMBL/GenBank/DDBJ databases">
        <authorList>
            <person name="Varghese N."/>
            <person name="Submissions S."/>
        </authorList>
    </citation>
    <scope>NUCLEOTIDE SEQUENCE [LARGE SCALE GENOMIC DNA]</scope>
    <source>
        <strain evidence="4">RKEM611</strain>
    </source>
</reference>
<comment type="similarity">
    <text evidence="1">Belongs to the GSP E family.</text>
</comment>
<dbReference type="PANTHER" id="PTHR30486">
    <property type="entry name" value="TWITCHING MOTILITY PROTEIN PILT"/>
    <property type="match status" value="1"/>
</dbReference>
<gene>
    <name evidence="3" type="ORF">SAMN06296036_11432</name>
</gene>
<dbReference type="Gene3D" id="3.30.450.90">
    <property type="match status" value="1"/>
</dbReference>
<keyword evidence="4" id="KW-1185">Reference proteome</keyword>
<dbReference type="RefSeq" id="WP_132321545.1">
    <property type="nucleotide sequence ID" value="NZ_FWZT01000014.1"/>
</dbReference>
<evidence type="ECO:0000313" key="4">
    <source>
        <dbReference type="Proteomes" id="UP000192907"/>
    </source>
</evidence>
<dbReference type="InterPro" id="IPR001482">
    <property type="entry name" value="T2SS/T4SS_dom"/>
</dbReference>
<dbReference type="EMBL" id="FWZT01000014">
    <property type="protein sequence ID" value="SMF46233.1"/>
    <property type="molecule type" value="Genomic_DNA"/>
</dbReference>
<accession>A0A1Y6CCR9</accession>
<dbReference type="Gene3D" id="3.40.50.300">
    <property type="entry name" value="P-loop containing nucleotide triphosphate hydrolases"/>
    <property type="match status" value="1"/>
</dbReference>
<evidence type="ECO:0000259" key="2">
    <source>
        <dbReference type="Pfam" id="PF00437"/>
    </source>
</evidence>
<organism evidence="3 4">
    <name type="scientific">Pseudobacteriovorax antillogorgiicola</name>
    <dbReference type="NCBI Taxonomy" id="1513793"/>
    <lineage>
        <taxon>Bacteria</taxon>
        <taxon>Pseudomonadati</taxon>
        <taxon>Bdellovibrionota</taxon>
        <taxon>Oligoflexia</taxon>
        <taxon>Oligoflexales</taxon>
        <taxon>Pseudobacteriovoracaceae</taxon>
        <taxon>Pseudobacteriovorax</taxon>
    </lineage>
</organism>
<evidence type="ECO:0000256" key="1">
    <source>
        <dbReference type="ARBA" id="ARBA00006611"/>
    </source>
</evidence>
<dbReference type="OrthoDB" id="5288867at2"/>
<feature type="domain" description="Bacterial type II secretion system protein E" evidence="2">
    <location>
        <begin position="83"/>
        <end position="253"/>
    </location>
</feature>
<dbReference type="Proteomes" id="UP000192907">
    <property type="component" value="Unassembled WGS sequence"/>
</dbReference>
<dbReference type="InterPro" id="IPR050921">
    <property type="entry name" value="T4SS_GSP_E_ATPase"/>
</dbReference>